<dbReference type="Pfam" id="PF13188">
    <property type="entry name" value="PAS_8"/>
    <property type="match status" value="1"/>
</dbReference>
<proteinExistence type="predicted"/>
<keyword evidence="3" id="KW-0597">Phosphoprotein</keyword>
<dbReference type="SUPFAM" id="SSF47384">
    <property type="entry name" value="Homodimeric domain of signal transducing histidine kinase"/>
    <property type="match status" value="1"/>
</dbReference>
<dbReference type="Pfam" id="PF00512">
    <property type="entry name" value="HisKA"/>
    <property type="match status" value="1"/>
</dbReference>
<evidence type="ECO:0000256" key="1">
    <source>
        <dbReference type="ARBA" id="ARBA00000085"/>
    </source>
</evidence>
<dbReference type="InterPro" id="IPR036890">
    <property type="entry name" value="HATPase_C_sf"/>
</dbReference>
<dbReference type="GO" id="GO:0004721">
    <property type="term" value="F:phosphoprotein phosphatase activity"/>
    <property type="evidence" value="ECO:0007669"/>
    <property type="project" value="TreeGrafter"/>
</dbReference>
<dbReference type="PROSITE" id="PS50109">
    <property type="entry name" value="HIS_KIN"/>
    <property type="match status" value="1"/>
</dbReference>
<dbReference type="Gene3D" id="1.10.287.130">
    <property type="match status" value="1"/>
</dbReference>
<organism evidence="8">
    <name type="scientific">Fervidobacterium pennivorans</name>
    <dbReference type="NCBI Taxonomy" id="93466"/>
    <lineage>
        <taxon>Bacteria</taxon>
        <taxon>Thermotogati</taxon>
        <taxon>Thermotogota</taxon>
        <taxon>Thermotogae</taxon>
        <taxon>Thermotogales</taxon>
        <taxon>Fervidobacteriaceae</taxon>
        <taxon>Fervidobacterium</taxon>
    </lineage>
</organism>
<keyword evidence="6" id="KW-0902">Two-component regulatory system</keyword>
<evidence type="ECO:0000256" key="6">
    <source>
        <dbReference type="ARBA" id="ARBA00023012"/>
    </source>
</evidence>
<dbReference type="PANTHER" id="PTHR45453">
    <property type="entry name" value="PHOSPHATE REGULON SENSOR PROTEIN PHOR"/>
    <property type="match status" value="1"/>
</dbReference>
<dbReference type="GO" id="GO:0005886">
    <property type="term" value="C:plasma membrane"/>
    <property type="evidence" value="ECO:0007669"/>
    <property type="project" value="TreeGrafter"/>
</dbReference>
<dbReference type="PRINTS" id="PR00344">
    <property type="entry name" value="BCTRLSENSOR"/>
</dbReference>
<dbReference type="InterPro" id="IPR003594">
    <property type="entry name" value="HATPase_dom"/>
</dbReference>
<dbReference type="GO" id="GO:0016036">
    <property type="term" value="P:cellular response to phosphate starvation"/>
    <property type="evidence" value="ECO:0007669"/>
    <property type="project" value="TreeGrafter"/>
</dbReference>
<dbReference type="PANTHER" id="PTHR45453:SF1">
    <property type="entry name" value="PHOSPHATE REGULON SENSOR PROTEIN PHOR"/>
    <property type="match status" value="1"/>
</dbReference>
<dbReference type="CDD" id="cd00082">
    <property type="entry name" value="HisKA"/>
    <property type="match status" value="1"/>
</dbReference>
<dbReference type="SUPFAM" id="SSF55874">
    <property type="entry name" value="ATPase domain of HSP90 chaperone/DNA topoisomerase II/histidine kinase"/>
    <property type="match status" value="1"/>
</dbReference>
<dbReference type="SMART" id="SM00387">
    <property type="entry name" value="HATPase_c"/>
    <property type="match status" value="1"/>
</dbReference>
<evidence type="ECO:0000259" key="7">
    <source>
        <dbReference type="PROSITE" id="PS50109"/>
    </source>
</evidence>
<reference evidence="8" key="1">
    <citation type="journal article" date="2020" name="mSystems">
        <title>Genome- and Community-Level Interaction Insights into Carbon Utilization and Element Cycling Functions of Hydrothermarchaeota in Hydrothermal Sediment.</title>
        <authorList>
            <person name="Zhou Z."/>
            <person name="Liu Y."/>
            <person name="Xu W."/>
            <person name="Pan J."/>
            <person name="Luo Z.H."/>
            <person name="Li M."/>
        </authorList>
    </citation>
    <scope>NUCLEOTIDE SEQUENCE [LARGE SCALE GENOMIC DNA]</scope>
    <source>
        <strain evidence="8">SpSt-640</strain>
    </source>
</reference>
<accession>A0A7V4CPU1</accession>
<dbReference type="SMART" id="SM00388">
    <property type="entry name" value="HisKA"/>
    <property type="match status" value="1"/>
</dbReference>
<evidence type="ECO:0000256" key="3">
    <source>
        <dbReference type="ARBA" id="ARBA00022553"/>
    </source>
</evidence>
<comment type="catalytic activity">
    <reaction evidence="1">
        <text>ATP + protein L-histidine = ADP + protein N-phospho-L-histidine.</text>
        <dbReference type="EC" id="2.7.13.3"/>
    </reaction>
</comment>
<dbReference type="InterPro" id="IPR004358">
    <property type="entry name" value="Sig_transdc_His_kin-like_C"/>
</dbReference>
<comment type="caution">
    <text evidence="8">The sequence shown here is derived from an EMBL/GenBank/DDBJ whole genome shotgun (WGS) entry which is preliminary data.</text>
</comment>
<dbReference type="InterPro" id="IPR050351">
    <property type="entry name" value="BphY/WalK/GraS-like"/>
</dbReference>
<dbReference type="InterPro" id="IPR000014">
    <property type="entry name" value="PAS"/>
</dbReference>
<keyword evidence="5" id="KW-0418">Kinase</keyword>
<name>A0A7V4CPU1_FERPE</name>
<gene>
    <name evidence="8" type="ORF">ENU12_09745</name>
</gene>
<dbReference type="InterPro" id="IPR036097">
    <property type="entry name" value="HisK_dim/P_sf"/>
</dbReference>
<dbReference type="EC" id="2.7.13.3" evidence="2"/>
<dbReference type="Gene3D" id="3.30.565.10">
    <property type="entry name" value="Histidine kinase-like ATPase, C-terminal domain"/>
    <property type="match status" value="1"/>
</dbReference>
<keyword evidence="4" id="KW-0808">Transferase</keyword>
<feature type="domain" description="Histidine kinase" evidence="7">
    <location>
        <begin position="129"/>
        <end position="337"/>
    </location>
</feature>
<sequence length="337" mass="38530">MNQMNPTENKLSHAELATKLLDHVQEAVFVLTGSKITYANKRAKEFFGECEGLDLFELLILEKGTLIVDAIHSDNFGNTLEFEDRVFSSKKGGWVYFHITYVKELSTLILRDITQERILQEAKDNMSVLIAHELKNPLGVLLSTVSEMIEDEDDEERLKKLLAIERQALRLKRIVEQVEYITRAQLGLYTPKPVPINVRRLVDTVLDDVKELVQTKSIKIEKHIDVEKLVADEFIIRTMLKNLVSNAVKYSFENSKVIIKITEDYISIRDFGVGIPEEEIPKIFNRFYRTSTGVKMASGSGLGLAVVKHLANIANYRIEVKSQHMIGTEFIVYLRSE</sequence>
<evidence type="ECO:0000256" key="2">
    <source>
        <dbReference type="ARBA" id="ARBA00012438"/>
    </source>
</evidence>
<evidence type="ECO:0000256" key="4">
    <source>
        <dbReference type="ARBA" id="ARBA00022679"/>
    </source>
</evidence>
<dbReference type="InterPro" id="IPR003661">
    <property type="entry name" value="HisK_dim/P_dom"/>
</dbReference>
<evidence type="ECO:0000313" key="8">
    <source>
        <dbReference type="EMBL" id="HGQ78158.1"/>
    </source>
</evidence>
<dbReference type="GO" id="GO:0000155">
    <property type="term" value="F:phosphorelay sensor kinase activity"/>
    <property type="evidence" value="ECO:0007669"/>
    <property type="project" value="InterPro"/>
</dbReference>
<dbReference type="CDD" id="cd00075">
    <property type="entry name" value="HATPase"/>
    <property type="match status" value="1"/>
</dbReference>
<evidence type="ECO:0000256" key="5">
    <source>
        <dbReference type="ARBA" id="ARBA00022777"/>
    </source>
</evidence>
<dbReference type="AlphaFoldDB" id="A0A7V4CPU1"/>
<protein>
    <recommendedName>
        <fullName evidence="2">histidine kinase</fullName>
        <ecNumber evidence="2">2.7.13.3</ecNumber>
    </recommendedName>
</protein>
<dbReference type="EMBL" id="DTBH01000199">
    <property type="protein sequence ID" value="HGQ78158.1"/>
    <property type="molecule type" value="Genomic_DNA"/>
</dbReference>
<dbReference type="InterPro" id="IPR005467">
    <property type="entry name" value="His_kinase_dom"/>
</dbReference>
<dbReference type="Pfam" id="PF02518">
    <property type="entry name" value="HATPase_c"/>
    <property type="match status" value="1"/>
</dbReference>